<dbReference type="AlphaFoldDB" id="A0AAP3GWS9"/>
<proteinExistence type="predicted"/>
<dbReference type="RefSeq" id="WP_265669157.1">
    <property type="nucleotide sequence ID" value="NZ_JAKHKO010000001.1"/>
</dbReference>
<comment type="caution">
    <text evidence="1">The sequence shown here is derived from an EMBL/GenBank/DDBJ whole genome shotgun (WGS) entry which is preliminary data.</text>
</comment>
<dbReference type="Proteomes" id="UP001213015">
    <property type="component" value="Unassembled WGS sequence"/>
</dbReference>
<reference evidence="1" key="1">
    <citation type="submission" date="2022-01" db="EMBL/GenBank/DDBJ databases">
        <title>VMRC isolate genome collection.</title>
        <authorList>
            <person name="France M."/>
            <person name="Rutt L."/>
            <person name="Humphrys M."/>
            <person name="Ravel J."/>
        </authorList>
    </citation>
    <scope>NUCLEOTIDE SEQUENCE</scope>
    <source>
        <strain evidence="1">C0127B5</strain>
    </source>
</reference>
<dbReference type="EMBL" id="JAKHLF010000001">
    <property type="protein sequence ID" value="MCZ3844168.1"/>
    <property type="molecule type" value="Genomic_DNA"/>
</dbReference>
<accession>A0AAP3GWS9</accession>
<protein>
    <submittedName>
        <fullName evidence="1">Uncharacterized protein</fullName>
    </submittedName>
</protein>
<evidence type="ECO:0000313" key="2">
    <source>
        <dbReference type="Proteomes" id="UP001213015"/>
    </source>
</evidence>
<sequence length="63" mass="7391">MQMRLDNYIEDINLLAKRLFEEKGVMPETFFNSSLSDIIEVQNAKEKDQRWVDPLELVGYGRG</sequence>
<organism evidence="1 2">
    <name type="scientific">Lactobacillus mulieris</name>
    <dbReference type="NCBI Taxonomy" id="2508708"/>
    <lineage>
        <taxon>Bacteria</taxon>
        <taxon>Bacillati</taxon>
        <taxon>Bacillota</taxon>
        <taxon>Bacilli</taxon>
        <taxon>Lactobacillales</taxon>
        <taxon>Lactobacillaceae</taxon>
        <taxon>Lactobacillus</taxon>
    </lineage>
</organism>
<name>A0AAP3GWS9_9LACO</name>
<evidence type="ECO:0000313" key="1">
    <source>
        <dbReference type="EMBL" id="MCZ3844168.1"/>
    </source>
</evidence>
<gene>
    <name evidence="1" type="ORF">L2422_01340</name>
</gene>